<keyword evidence="3" id="KW-1185">Reference proteome</keyword>
<organism evidence="2 3">
    <name type="scientific">Xaviernesmea oryzae</name>
    <dbReference type="NCBI Taxonomy" id="464029"/>
    <lineage>
        <taxon>Bacteria</taxon>
        <taxon>Pseudomonadati</taxon>
        <taxon>Pseudomonadota</taxon>
        <taxon>Alphaproteobacteria</taxon>
        <taxon>Hyphomicrobiales</taxon>
        <taxon>Rhizobiaceae</taxon>
        <taxon>Rhizobium/Agrobacterium group</taxon>
        <taxon>Xaviernesmea</taxon>
    </lineage>
</organism>
<evidence type="ECO:0000313" key="2">
    <source>
        <dbReference type="EMBL" id="SMF39044.1"/>
    </source>
</evidence>
<evidence type="ECO:0000259" key="1">
    <source>
        <dbReference type="Pfam" id="PF07811"/>
    </source>
</evidence>
<name>A0A1X7ESE2_9HYPH</name>
<protein>
    <submittedName>
        <fullName evidence="2">Flp pilus assembly protein TadG</fullName>
    </submittedName>
</protein>
<sequence>MEKQDLQLPVRSEAPMAEGFLARLRRLAADRRGVGAVEFALIAPLLLSLYITSFELTIGLSVSKRATRSASAIADLVTQQTSVDKAFLATTTDVTNSLFFPYAADDLSIKITGVTLDASGNPTVAWSWNGSNTPPYAVGSPVNVPAEMRAPNSFLIRSEVSVSHELLMFMSGAMPTNLQNITIAREYFYRQRLGSSITCTNC</sequence>
<evidence type="ECO:0000313" key="3">
    <source>
        <dbReference type="Proteomes" id="UP000192903"/>
    </source>
</evidence>
<dbReference type="AlphaFoldDB" id="A0A1X7ESE2"/>
<dbReference type="EMBL" id="FXAF01000006">
    <property type="protein sequence ID" value="SMF39044.1"/>
    <property type="molecule type" value="Genomic_DNA"/>
</dbReference>
<accession>A0A1X7ESE2</accession>
<dbReference type="Proteomes" id="UP000192903">
    <property type="component" value="Unassembled WGS sequence"/>
</dbReference>
<gene>
    <name evidence="2" type="ORF">SAMN02982989_1704</name>
</gene>
<feature type="domain" description="TadE-like" evidence="1">
    <location>
        <begin position="33"/>
        <end position="74"/>
    </location>
</feature>
<reference evidence="3" key="1">
    <citation type="submission" date="2017-04" db="EMBL/GenBank/DDBJ databases">
        <authorList>
            <person name="Varghese N."/>
            <person name="Submissions S."/>
        </authorList>
    </citation>
    <scope>NUCLEOTIDE SEQUENCE [LARGE SCALE GENOMIC DNA]</scope>
    <source>
        <strain evidence="3">B4P</strain>
    </source>
</reference>
<dbReference type="STRING" id="464029.SAMN02982989_1704"/>
<dbReference type="InterPro" id="IPR012495">
    <property type="entry name" value="TadE-like_dom"/>
</dbReference>
<proteinExistence type="predicted"/>
<dbReference type="Pfam" id="PF07811">
    <property type="entry name" value="TadE"/>
    <property type="match status" value="1"/>
</dbReference>